<keyword evidence="2" id="KW-0408">Iron</keyword>
<feature type="region of interest" description="Disordered" evidence="3">
    <location>
        <begin position="495"/>
        <end position="656"/>
    </location>
</feature>
<evidence type="ECO:0000256" key="3">
    <source>
        <dbReference type="SAM" id="MobiDB-lite"/>
    </source>
</evidence>
<dbReference type="AlphaFoldDB" id="A0A2T2NE46"/>
<name>A0A2T2NE46_CORCC</name>
<reference evidence="6 7" key="1">
    <citation type="journal article" date="2018" name="Front. Microbiol.">
        <title>Genome-Wide Analysis of Corynespora cassiicola Leaf Fall Disease Putative Effectors.</title>
        <authorList>
            <person name="Lopez D."/>
            <person name="Ribeiro S."/>
            <person name="Label P."/>
            <person name="Fumanal B."/>
            <person name="Venisse J.S."/>
            <person name="Kohler A."/>
            <person name="de Oliveira R.R."/>
            <person name="Labutti K."/>
            <person name="Lipzen A."/>
            <person name="Lail K."/>
            <person name="Bauer D."/>
            <person name="Ohm R.A."/>
            <person name="Barry K.W."/>
            <person name="Spatafora J."/>
            <person name="Grigoriev I.V."/>
            <person name="Martin F.M."/>
            <person name="Pujade-Renaud V."/>
        </authorList>
    </citation>
    <scope>NUCLEOTIDE SEQUENCE [LARGE SCALE GENOMIC DNA]</scope>
    <source>
        <strain evidence="6 7">Philippines</strain>
    </source>
</reference>
<gene>
    <name evidence="6" type="ORF">BS50DRAFT_576334</name>
</gene>
<feature type="compositionally biased region" description="Polar residues" evidence="3">
    <location>
        <begin position="508"/>
        <end position="517"/>
    </location>
</feature>
<keyword evidence="5" id="KW-0732">Signal</keyword>
<dbReference type="PANTHER" id="PTHR47435">
    <property type="entry name" value="KELCH REPEAT PROTEIN (AFU_ORTHOLOGUE AFUA_5G12780)"/>
    <property type="match status" value="1"/>
</dbReference>
<proteinExistence type="predicted"/>
<dbReference type="EMBL" id="KZ678139">
    <property type="protein sequence ID" value="PSN63715.1"/>
    <property type="molecule type" value="Genomic_DNA"/>
</dbReference>
<keyword evidence="4" id="KW-0812">Transmembrane</keyword>
<protein>
    <recommendedName>
        <fullName evidence="8">Kelch repeat protein-like protein</fullName>
    </recommendedName>
</protein>
<dbReference type="GO" id="GO:0019760">
    <property type="term" value="P:glucosinolate metabolic process"/>
    <property type="evidence" value="ECO:0007669"/>
    <property type="project" value="UniProtKB-ARBA"/>
</dbReference>
<dbReference type="STRING" id="1448308.A0A2T2NE46"/>
<dbReference type="InterPro" id="IPR015915">
    <property type="entry name" value="Kelch-typ_b-propeller"/>
</dbReference>
<keyword evidence="1" id="KW-0677">Repeat</keyword>
<evidence type="ECO:0008006" key="8">
    <source>
        <dbReference type="Google" id="ProtNLM"/>
    </source>
</evidence>
<dbReference type="OrthoDB" id="10251809at2759"/>
<feature type="compositionally biased region" description="Polar residues" evidence="3">
    <location>
        <begin position="524"/>
        <end position="545"/>
    </location>
</feature>
<evidence type="ECO:0000256" key="1">
    <source>
        <dbReference type="ARBA" id="ARBA00022737"/>
    </source>
</evidence>
<dbReference type="SUPFAM" id="SSF50965">
    <property type="entry name" value="Galactose oxidase, central domain"/>
    <property type="match status" value="1"/>
</dbReference>
<dbReference type="Proteomes" id="UP000240883">
    <property type="component" value="Unassembled WGS sequence"/>
</dbReference>
<evidence type="ECO:0000313" key="7">
    <source>
        <dbReference type="Proteomes" id="UP000240883"/>
    </source>
</evidence>
<keyword evidence="4" id="KW-1133">Transmembrane helix</keyword>
<feature type="region of interest" description="Disordered" evidence="3">
    <location>
        <begin position="436"/>
        <end position="462"/>
    </location>
</feature>
<keyword evidence="4" id="KW-0472">Membrane</keyword>
<evidence type="ECO:0000256" key="2">
    <source>
        <dbReference type="ARBA" id="ARBA00023004"/>
    </source>
</evidence>
<feature type="compositionally biased region" description="Polar residues" evidence="3">
    <location>
        <begin position="449"/>
        <end position="462"/>
    </location>
</feature>
<dbReference type="Gene3D" id="2.120.10.80">
    <property type="entry name" value="Kelch-type beta propeller"/>
    <property type="match status" value="1"/>
</dbReference>
<feature type="signal peptide" evidence="5">
    <location>
        <begin position="1"/>
        <end position="23"/>
    </location>
</feature>
<sequence length="656" mass="71263">MYFRQVMFSIAALLFSLISFSNGQRDPLRDFCRIHGHATTLVDREMFIDGGLVNWAPLSADSVNYTSTWLKYGDMDIDNEGFPQQFILAKNETVPSVVGGVLWADEVNKIVYQYGGEYGDQKPEDFRLWYYDVVYKTWNISSVSTIDVRRASWGAGVAVQDMARGYYYGGWLTNYSVPSYNSRTALRNMLVYDMLGNSFRNQSGPDDVPRAEGVMLYLPAGDAGLLVYFGGVQLPYGNDTIEASPMTEIHVYDIANDMWYRETASGSEIPGDRRRFCAGATWAEDRSSYNIYLFGGASVGEGVGYGDVWILSLPSFTWIKYWPRTEDNVGATFPHHSLSCDVIANSQMIIMGGHFTNLTSECDVPVIYGQHGLDLGKANAENAKWASFDPALTTYKVPSEIAQTIGGGASGGATVLAPTSGWAERDLQVQFTRAYTPSTRTPTRFIPTETATSPPSSNSDSNRGAVIGGAVGGGIGGLLLVVGIGVGLCFWRRRKSNKEGSPRPPSELPSNSMSPPVQNGDKFPTTSMNNMGNSPNMAQYAFTPQGSPPPPSDGAWSQYGNAPSYPGSPGQPAYGTPMAHSSPHSRNPSDQSYYNPSLQSSPVARAQSPTAAAQEMPIVRSPAGFNAEPQMQSLNISELDPYFARNPPKGAGNEAT</sequence>
<feature type="transmembrane region" description="Helical" evidence="4">
    <location>
        <begin position="465"/>
        <end position="491"/>
    </location>
</feature>
<dbReference type="PANTHER" id="PTHR47435:SF4">
    <property type="entry name" value="KELCH REPEAT PROTEIN (AFU_ORTHOLOGUE AFUA_5G12780)"/>
    <property type="match status" value="1"/>
</dbReference>
<evidence type="ECO:0000256" key="5">
    <source>
        <dbReference type="SAM" id="SignalP"/>
    </source>
</evidence>
<dbReference type="InterPro" id="IPR011043">
    <property type="entry name" value="Gal_Oxase/kelch_b-propeller"/>
</dbReference>
<feature type="compositionally biased region" description="Polar residues" evidence="3">
    <location>
        <begin position="582"/>
        <end position="611"/>
    </location>
</feature>
<accession>A0A2T2NE46</accession>
<evidence type="ECO:0000256" key="4">
    <source>
        <dbReference type="SAM" id="Phobius"/>
    </source>
</evidence>
<evidence type="ECO:0000313" key="6">
    <source>
        <dbReference type="EMBL" id="PSN63715.1"/>
    </source>
</evidence>
<feature type="chain" id="PRO_5015735272" description="Kelch repeat protein-like protein" evidence="5">
    <location>
        <begin position="24"/>
        <end position="656"/>
    </location>
</feature>
<organism evidence="6 7">
    <name type="scientific">Corynespora cassiicola Philippines</name>
    <dbReference type="NCBI Taxonomy" id="1448308"/>
    <lineage>
        <taxon>Eukaryota</taxon>
        <taxon>Fungi</taxon>
        <taxon>Dikarya</taxon>
        <taxon>Ascomycota</taxon>
        <taxon>Pezizomycotina</taxon>
        <taxon>Dothideomycetes</taxon>
        <taxon>Pleosporomycetidae</taxon>
        <taxon>Pleosporales</taxon>
        <taxon>Corynesporascaceae</taxon>
        <taxon>Corynespora</taxon>
    </lineage>
</organism>
<keyword evidence="7" id="KW-1185">Reference proteome</keyword>